<keyword evidence="8" id="KW-1185">Reference proteome</keyword>
<evidence type="ECO:0000313" key="7">
    <source>
        <dbReference type="EMBL" id="RMI27100.1"/>
    </source>
</evidence>
<dbReference type="PANTHER" id="PTHR21496">
    <property type="entry name" value="FERREDOXIN-RELATED"/>
    <property type="match status" value="1"/>
</dbReference>
<dbReference type="PROSITE" id="PS51296">
    <property type="entry name" value="RIESKE"/>
    <property type="match status" value="1"/>
</dbReference>
<evidence type="ECO:0000259" key="5">
    <source>
        <dbReference type="PROSITE" id="PS51296"/>
    </source>
</evidence>
<accession>A0A3A9JFG3</accession>
<dbReference type="GO" id="GO:0046872">
    <property type="term" value="F:metal ion binding"/>
    <property type="evidence" value="ECO:0007669"/>
    <property type="project" value="UniProtKB-KW"/>
</dbReference>
<dbReference type="PANTHER" id="PTHR21496:SF23">
    <property type="entry name" value="3-PHENYLPROPIONATE_CINNAMIC ACID DIOXYGENASE FERREDOXIN SUBUNIT"/>
    <property type="match status" value="1"/>
</dbReference>
<dbReference type="AlphaFoldDB" id="A0A3A9JFG3"/>
<dbReference type="Proteomes" id="UP000278036">
    <property type="component" value="Unassembled WGS sequence"/>
</dbReference>
<evidence type="ECO:0000256" key="1">
    <source>
        <dbReference type="ARBA" id="ARBA00022714"/>
    </source>
</evidence>
<organism evidence="6 9">
    <name type="scientific">Teichococcus wenyumeiae</name>
    <dbReference type="NCBI Taxonomy" id="2478470"/>
    <lineage>
        <taxon>Bacteria</taxon>
        <taxon>Pseudomonadati</taxon>
        <taxon>Pseudomonadota</taxon>
        <taxon>Alphaproteobacteria</taxon>
        <taxon>Acetobacterales</taxon>
        <taxon>Roseomonadaceae</taxon>
        <taxon>Roseomonas</taxon>
    </lineage>
</organism>
<comment type="caution">
    <text evidence="6">The sequence shown here is derived from an EMBL/GenBank/DDBJ whole genome shotgun (WGS) entry which is preliminary data.</text>
</comment>
<dbReference type="EMBL" id="RAQU01000086">
    <property type="protein sequence ID" value="RKK03443.1"/>
    <property type="molecule type" value="Genomic_DNA"/>
</dbReference>
<gene>
    <name evidence="6" type="ORF">D6Z83_14500</name>
    <name evidence="7" type="ORF">EBE87_01625</name>
</gene>
<evidence type="ECO:0000256" key="2">
    <source>
        <dbReference type="ARBA" id="ARBA00022723"/>
    </source>
</evidence>
<sequence>MLRHVVAPASAVPPGGRMLAEVAGKKIAIFNLGGEFFGLLNRCPHQGGELCRGTTSGLLEAAAPGEYRYTRQGEILRCPWHGWEFDIRTGQSRAEPQRIRTKAYAVERASGAALAEEPELRAETFPVAIEQDYIVVDL</sequence>
<dbReference type="InterPro" id="IPR036922">
    <property type="entry name" value="Rieske_2Fe-2S_sf"/>
</dbReference>
<keyword evidence="3" id="KW-0408">Iron</keyword>
<dbReference type="CDD" id="cd03467">
    <property type="entry name" value="Rieske"/>
    <property type="match status" value="1"/>
</dbReference>
<dbReference type="GO" id="GO:0051537">
    <property type="term" value="F:2 iron, 2 sulfur cluster binding"/>
    <property type="evidence" value="ECO:0007669"/>
    <property type="project" value="UniProtKB-KW"/>
</dbReference>
<feature type="domain" description="Rieske" evidence="5">
    <location>
        <begin position="4"/>
        <end position="115"/>
    </location>
</feature>
<proteinExistence type="predicted"/>
<name>A0A3A9JFG3_9PROT</name>
<dbReference type="Pfam" id="PF00355">
    <property type="entry name" value="Rieske"/>
    <property type="match status" value="1"/>
</dbReference>
<dbReference type="Gene3D" id="2.102.10.10">
    <property type="entry name" value="Rieske [2Fe-2S] iron-sulphur domain"/>
    <property type="match status" value="1"/>
</dbReference>
<dbReference type="OrthoDB" id="9800776at2"/>
<dbReference type="Proteomes" id="UP000274097">
    <property type="component" value="Unassembled WGS sequence"/>
</dbReference>
<dbReference type="EMBL" id="RFLX01000001">
    <property type="protein sequence ID" value="RMI27100.1"/>
    <property type="molecule type" value="Genomic_DNA"/>
</dbReference>
<evidence type="ECO:0000313" key="8">
    <source>
        <dbReference type="Proteomes" id="UP000274097"/>
    </source>
</evidence>
<keyword evidence="1" id="KW-0001">2Fe-2S</keyword>
<evidence type="ECO:0000256" key="3">
    <source>
        <dbReference type="ARBA" id="ARBA00023004"/>
    </source>
</evidence>
<keyword evidence="2" id="KW-0479">Metal-binding</keyword>
<dbReference type="InParanoid" id="A0A3A9JFG3"/>
<keyword evidence="4" id="KW-0411">Iron-sulfur</keyword>
<evidence type="ECO:0000256" key="4">
    <source>
        <dbReference type="ARBA" id="ARBA00023014"/>
    </source>
</evidence>
<protein>
    <submittedName>
        <fullName evidence="6">Rieske (2Fe-2S) protein</fullName>
    </submittedName>
</protein>
<evidence type="ECO:0000313" key="9">
    <source>
        <dbReference type="Proteomes" id="UP000278036"/>
    </source>
</evidence>
<dbReference type="FunCoup" id="A0A3A9JFG3">
    <property type="interactions" value="111"/>
</dbReference>
<reference evidence="6 9" key="1">
    <citation type="submission" date="2018-09" db="EMBL/GenBank/DDBJ databases">
        <title>Roseomonas sp. nov., isolated from feces of Tibetan antelopes in the Qinghai-Tibet plateau, China.</title>
        <authorList>
            <person name="Tian Z."/>
        </authorList>
    </citation>
    <scope>NUCLEOTIDE SEQUENCE [LARGE SCALE GENOMIC DNA]</scope>
    <source>
        <strain evidence="7 8">Z23</strain>
        <strain evidence="6 9">Z24</strain>
    </source>
</reference>
<dbReference type="SUPFAM" id="SSF50022">
    <property type="entry name" value="ISP domain"/>
    <property type="match status" value="1"/>
</dbReference>
<dbReference type="RefSeq" id="WP_120639005.1">
    <property type="nucleotide sequence ID" value="NZ_RAQU01000086.1"/>
</dbReference>
<evidence type="ECO:0000313" key="6">
    <source>
        <dbReference type="EMBL" id="RKK03443.1"/>
    </source>
</evidence>
<dbReference type="InterPro" id="IPR017941">
    <property type="entry name" value="Rieske_2Fe-2S"/>
</dbReference>